<dbReference type="InterPro" id="IPR008490">
    <property type="entry name" value="Transposase_InsH_N"/>
</dbReference>
<accession>A0A5S3WFT8</accession>
<dbReference type="AlphaFoldDB" id="A0A5S3WFT8"/>
<protein>
    <submittedName>
        <fullName evidence="2">IS5/IS1182 family transposase</fullName>
    </submittedName>
</protein>
<dbReference type="Proteomes" id="UP000310249">
    <property type="component" value="Unassembled WGS sequence"/>
</dbReference>
<feature type="domain" description="Transposase InsH N-terminal" evidence="1">
    <location>
        <begin position="23"/>
        <end position="120"/>
    </location>
</feature>
<gene>
    <name evidence="2" type="ORF">CWB99_23835</name>
</gene>
<dbReference type="NCBIfam" id="NF033578">
    <property type="entry name" value="transpos_IS5_1"/>
    <property type="match status" value="1"/>
</dbReference>
<evidence type="ECO:0000259" key="1">
    <source>
        <dbReference type="Pfam" id="PF05598"/>
    </source>
</evidence>
<dbReference type="PANTHER" id="PTHR33803:SF3">
    <property type="entry name" value="BLL1974 PROTEIN"/>
    <property type="match status" value="1"/>
</dbReference>
<evidence type="ECO:0000313" key="3">
    <source>
        <dbReference type="Proteomes" id="UP000310249"/>
    </source>
</evidence>
<reference evidence="3" key="2">
    <citation type="submission" date="2019-06" db="EMBL/GenBank/DDBJ databases">
        <title>Co-occurence of chitin degradation, pigmentation and bioactivity in marine Pseudoalteromonas.</title>
        <authorList>
            <person name="Sonnenschein E.C."/>
            <person name="Bech P.K."/>
        </authorList>
    </citation>
    <scope>NUCLEOTIDE SEQUENCE [LARGE SCALE GENOMIC DNA]</scope>
    <source>
        <strain evidence="3">S2676</strain>
    </source>
</reference>
<comment type="caution">
    <text evidence="2">The sequence shown here is derived from an EMBL/GenBank/DDBJ whole genome shotgun (WGS) entry which is preliminary data.</text>
</comment>
<dbReference type="PANTHER" id="PTHR33803">
    <property type="entry name" value="IS1478 TRANSPOSASE"/>
    <property type="match status" value="1"/>
</dbReference>
<sequence length="446" mass="51357">MRPQMKPKSTPKHPQKRLFEIELIDLVSPRHELVRLAELIDWQRLEVEFGEHYCANNGAAAKPIRLMAGLEYLKQINKLSDERIVEAWCENPYWQYFCGMQFFSHELPCDPSLMSRFRRRIGEQGVELMLSVTVDAGLKSNTVKASSLREVVVDSTVMEKNIAHPTDSKLLERCRKKLTMLAKEAGVRLRQSYARQGPKMAMQVGRYAHAKQFKRMRKALKKQKNYLRRVLRDVMRNLPAEPTSELVQMMLKAEQLLKQEKHSKNKLYSLQEPAVECIAKGKSAKPYEFGVKVSVATTVKEQFIVASHAMHGNPYDGDTLLKTLHIVEDVTNQRAQTCYVDRGYRGHMAQRYEVYIAGQKRGVTPSIKRKLKRRNAIEPIIGHMKQDGHLGLNRLKGKLGDKLNAILAGIGQNCRKILATLRLFYAWNLQWPISVQVQQLTYSVRY</sequence>
<dbReference type="InterPro" id="IPR047710">
    <property type="entry name" value="Transpos_IS5-like"/>
</dbReference>
<evidence type="ECO:0000313" key="2">
    <source>
        <dbReference type="EMBL" id="TMP22790.1"/>
    </source>
</evidence>
<proteinExistence type="predicted"/>
<dbReference type="EMBL" id="PNCI01000118">
    <property type="protein sequence ID" value="TMP22790.1"/>
    <property type="molecule type" value="Genomic_DNA"/>
</dbReference>
<organism evidence="2 3">
    <name type="scientific">Pseudoalteromonas rubra</name>
    <dbReference type="NCBI Taxonomy" id="43658"/>
    <lineage>
        <taxon>Bacteria</taxon>
        <taxon>Pseudomonadati</taxon>
        <taxon>Pseudomonadota</taxon>
        <taxon>Gammaproteobacteria</taxon>
        <taxon>Alteromonadales</taxon>
        <taxon>Pseudoalteromonadaceae</taxon>
        <taxon>Pseudoalteromonas</taxon>
    </lineage>
</organism>
<name>A0A5S3WFT8_9GAMM</name>
<reference evidence="2 3" key="1">
    <citation type="submission" date="2018-01" db="EMBL/GenBank/DDBJ databases">
        <authorList>
            <person name="Paulsen S."/>
            <person name="Gram L.K."/>
        </authorList>
    </citation>
    <scope>NUCLEOTIDE SEQUENCE [LARGE SCALE GENOMIC DNA]</scope>
    <source>
        <strain evidence="2 3">S2676</strain>
    </source>
</reference>
<dbReference type="Pfam" id="PF05598">
    <property type="entry name" value="DUF772"/>
    <property type="match status" value="1"/>
</dbReference>
<dbReference type="OrthoDB" id="5625049at2"/>